<feature type="transmembrane region" description="Helical" evidence="1">
    <location>
        <begin position="12"/>
        <end position="35"/>
    </location>
</feature>
<dbReference type="EMBL" id="JACHWU010000004">
    <property type="protein sequence ID" value="MBB3052569.1"/>
    <property type="molecule type" value="Genomic_DNA"/>
</dbReference>
<keyword evidence="1" id="KW-0472">Membrane</keyword>
<evidence type="ECO:0008006" key="4">
    <source>
        <dbReference type="Google" id="ProtNLM"/>
    </source>
</evidence>
<dbReference type="AlphaFoldDB" id="A0A839S767"/>
<accession>A0A839S767</accession>
<sequence>MERKLRNAGTVVTVAMGTLVFSAALYLLSLIAAAVVIPPDFLASNLGRPSTVSDYFAIALMASILGTVAGAVGSGLEDDVNVREATYAHRERERRRTAEEEG</sequence>
<reference evidence="2 3" key="1">
    <citation type="submission" date="2020-08" db="EMBL/GenBank/DDBJ databases">
        <title>Genomic Encyclopedia of Type Strains, Phase III (KMG-III): the genomes of soil and plant-associated and newly described type strains.</title>
        <authorList>
            <person name="Whitman W."/>
        </authorList>
    </citation>
    <scope>NUCLEOTIDE SEQUENCE [LARGE SCALE GENOMIC DNA]</scope>
    <source>
        <strain evidence="2 3">CECT 8577</strain>
    </source>
</reference>
<evidence type="ECO:0000256" key="1">
    <source>
        <dbReference type="SAM" id="Phobius"/>
    </source>
</evidence>
<keyword evidence="1" id="KW-0812">Transmembrane</keyword>
<keyword evidence="3" id="KW-1185">Reference proteome</keyword>
<proteinExistence type="predicted"/>
<keyword evidence="1" id="KW-1133">Transmembrane helix</keyword>
<evidence type="ECO:0000313" key="2">
    <source>
        <dbReference type="EMBL" id="MBB3052569.1"/>
    </source>
</evidence>
<feature type="transmembrane region" description="Helical" evidence="1">
    <location>
        <begin position="55"/>
        <end position="76"/>
    </location>
</feature>
<evidence type="ECO:0000313" key="3">
    <source>
        <dbReference type="Proteomes" id="UP000550714"/>
    </source>
</evidence>
<comment type="caution">
    <text evidence="2">The sequence shown here is derived from an EMBL/GenBank/DDBJ whole genome shotgun (WGS) entry which is preliminary data.</text>
</comment>
<gene>
    <name evidence="2" type="ORF">FHS23_003603</name>
</gene>
<organism evidence="2 3">
    <name type="scientific">Prauserella isguenensis</name>
    <dbReference type="NCBI Taxonomy" id="1470180"/>
    <lineage>
        <taxon>Bacteria</taxon>
        <taxon>Bacillati</taxon>
        <taxon>Actinomycetota</taxon>
        <taxon>Actinomycetes</taxon>
        <taxon>Pseudonocardiales</taxon>
        <taxon>Pseudonocardiaceae</taxon>
        <taxon>Prauserella</taxon>
    </lineage>
</organism>
<protein>
    <recommendedName>
        <fullName evidence="4">Potassium transporter Trk</fullName>
    </recommendedName>
</protein>
<dbReference type="RefSeq" id="WP_183657004.1">
    <property type="nucleotide sequence ID" value="NZ_JACHWU010000004.1"/>
</dbReference>
<name>A0A839S767_9PSEU</name>
<dbReference type="Proteomes" id="UP000550714">
    <property type="component" value="Unassembled WGS sequence"/>
</dbReference>